<keyword evidence="2" id="KW-0805">Transcription regulation</keyword>
<evidence type="ECO:0000256" key="3">
    <source>
        <dbReference type="ARBA" id="ARBA00023082"/>
    </source>
</evidence>
<dbReference type="AlphaFoldDB" id="U2P707"/>
<dbReference type="SUPFAM" id="SSF88659">
    <property type="entry name" value="Sigma3 and sigma4 domains of RNA polymerase sigma factors"/>
    <property type="match status" value="1"/>
</dbReference>
<sequence length="188" mass="21794">MDSDTNHIFSVAFTHDERKAFDMVFTRFFPRVKRFVMGFCGDEYEAENIAQDVFMKLWVKRSHIASVENLDAYIYAMAHHAALDALKSVALRSHADVEGSEIADETRVEDAIYSRELHEIIHRQIEKMPPQQRRVFRMSRVDGLKNDEIAEALHISKRTVETHITAALAELRRLVTLFVVEMLLQQFG</sequence>
<evidence type="ECO:0000313" key="6">
    <source>
        <dbReference type="EMBL" id="ERK39931.1"/>
    </source>
</evidence>
<protein>
    <submittedName>
        <fullName evidence="6">RNA polymerase sigma-70 factor</fullName>
    </submittedName>
</protein>
<dbReference type="NCBIfam" id="TIGR02985">
    <property type="entry name" value="Sig70_bacteroi1"/>
    <property type="match status" value="1"/>
</dbReference>
<organism evidence="6 7">
    <name type="scientific">Segatella baroniae F0067</name>
    <dbReference type="NCBI Taxonomy" id="1115809"/>
    <lineage>
        <taxon>Bacteria</taxon>
        <taxon>Pseudomonadati</taxon>
        <taxon>Bacteroidota</taxon>
        <taxon>Bacteroidia</taxon>
        <taxon>Bacteroidales</taxon>
        <taxon>Prevotellaceae</taxon>
        <taxon>Segatella</taxon>
    </lineage>
</organism>
<dbReference type="RefSeq" id="WP_021589060.1">
    <property type="nucleotide sequence ID" value="NZ_AWEY01000008.1"/>
</dbReference>
<feature type="domain" description="HTH luxR-type" evidence="5">
    <location>
        <begin position="125"/>
        <end position="181"/>
    </location>
</feature>
<evidence type="ECO:0000259" key="5">
    <source>
        <dbReference type="SMART" id="SM00421"/>
    </source>
</evidence>
<dbReference type="InterPro" id="IPR014284">
    <property type="entry name" value="RNA_pol_sigma-70_dom"/>
</dbReference>
<dbReference type="EMBL" id="AWEY01000008">
    <property type="protein sequence ID" value="ERK39931.1"/>
    <property type="molecule type" value="Genomic_DNA"/>
</dbReference>
<evidence type="ECO:0000256" key="2">
    <source>
        <dbReference type="ARBA" id="ARBA00023015"/>
    </source>
</evidence>
<keyword evidence="3" id="KW-0731">Sigma factor</keyword>
<keyword evidence="7" id="KW-1185">Reference proteome</keyword>
<evidence type="ECO:0000256" key="1">
    <source>
        <dbReference type="ARBA" id="ARBA00010641"/>
    </source>
</evidence>
<dbReference type="InterPro" id="IPR013249">
    <property type="entry name" value="RNA_pol_sigma70_r4_t2"/>
</dbReference>
<dbReference type="InterPro" id="IPR014327">
    <property type="entry name" value="RNA_pol_sigma70_bacteroid"/>
</dbReference>
<dbReference type="Gene3D" id="1.10.10.10">
    <property type="entry name" value="Winged helix-like DNA-binding domain superfamily/Winged helix DNA-binding domain"/>
    <property type="match status" value="1"/>
</dbReference>
<dbReference type="GO" id="GO:0016987">
    <property type="term" value="F:sigma factor activity"/>
    <property type="evidence" value="ECO:0007669"/>
    <property type="project" value="UniProtKB-KW"/>
</dbReference>
<dbReference type="InterPro" id="IPR000792">
    <property type="entry name" value="Tscrpt_reg_LuxR_C"/>
</dbReference>
<keyword evidence="4" id="KW-0804">Transcription</keyword>
<gene>
    <name evidence="6" type="ORF">HMPREF9135_0375</name>
</gene>
<dbReference type="Pfam" id="PF04542">
    <property type="entry name" value="Sigma70_r2"/>
    <property type="match status" value="1"/>
</dbReference>
<dbReference type="GO" id="GO:0006352">
    <property type="term" value="P:DNA-templated transcription initiation"/>
    <property type="evidence" value="ECO:0007669"/>
    <property type="project" value="InterPro"/>
</dbReference>
<dbReference type="PATRIC" id="fig|1115809.3.peg.863"/>
<dbReference type="GO" id="GO:0003677">
    <property type="term" value="F:DNA binding"/>
    <property type="evidence" value="ECO:0007669"/>
    <property type="project" value="InterPro"/>
</dbReference>
<dbReference type="InterPro" id="IPR036388">
    <property type="entry name" value="WH-like_DNA-bd_sf"/>
</dbReference>
<dbReference type="InterPro" id="IPR007627">
    <property type="entry name" value="RNA_pol_sigma70_r2"/>
</dbReference>
<dbReference type="CDD" id="cd06171">
    <property type="entry name" value="Sigma70_r4"/>
    <property type="match status" value="1"/>
</dbReference>
<dbReference type="PANTHER" id="PTHR43133:SF46">
    <property type="entry name" value="RNA POLYMERASE SIGMA-70 FACTOR ECF SUBFAMILY"/>
    <property type="match status" value="1"/>
</dbReference>
<dbReference type="SMART" id="SM00421">
    <property type="entry name" value="HTH_LUXR"/>
    <property type="match status" value="1"/>
</dbReference>
<evidence type="ECO:0000256" key="4">
    <source>
        <dbReference type="ARBA" id="ARBA00023163"/>
    </source>
</evidence>
<dbReference type="InterPro" id="IPR013324">
    <property type="entry name" value="RNA_pol_sigma_r3/r4-like"/>
</dbReference>
<evidence type="ECO:0000313" key="7">
    <source>
        <dbReference type="Proteomes" id="UP000016648"/>
    </source>
</evidence>
<dbReference type="PANTHER" id="PTHR43133">
    <property type="entry name" value="RNA POLYMERASE ECF-TYPE SIGMA FACTO"/>
    <property type="match status" value="1"/>
</dbReference>
<dbReference type="PRINTS" id="PR00038">
    <property type="entry name" value="HTHLUXR"/>
</dbReference>
<dbReference type="NCBIfam" id="TIGR02937">
    <property type="entry name" value="sigma70-ECF"/>
    <property type="match status" value="1"/>
</dbReference>
<dbReference type="SUPFAM" id="SSF88946">
    <property type="entry name" value="Sigma2 domain of RNA polymerase sigma factors"/>
    <property type="match status" value="1"/>
</dbReference>
<dbReference type="InterPro" id="IPR039425">
    <property type="entry name" value="RNA_pol_sigma-70-like"/>
</dbReference>
<accession>U2P707</accession>
<dbReference type="Pfam" id="PF08281">
    <property type="entry name" value="Sigma70_r4_2"/>
    <property type="match status" value="1"/>
</dbReference>
<reference evidence="6 7" key="1">
    <citation type="submission" date="2013-08" db="EMBL/GenBank/DDBJ databases">
        <authorList>
            <person name="Durkin A.S."/>
            <person name="Haft D.R."/>
            <person name="McCorrison J."/>
            <person name="Torralba M."/>
            <person name="Gillis M."/>
            <person name="Haft D.H."/>
            <person name="Methe B."/>
            <person name="Sutton G."/>
            <person name="Nelson K.E."/>
        </authorList>
    </citation>
    <scope>NUCLEOTIDE SEQUENCE [LARGE SCALE GENOMIC DNA]</scope>
    <source>
        <strain evidence="6 7">F0067</strain>
    </source>
</reference>
<dbReference type="InterPro" id="IPR013325">
    <property type="entry name" value="RNA_pol_sigma_r2"/>
</dbReference>
<name>U2P707_9BACT</name>
<proteinExistence type="inferred from homology"/>
<dbReference type="Proteomes" id="UP000016648">
    <property type="component" value="Unassembled WGS sequence"/>
</dbReference>
<comment type="similarity">
    <text evidence="1">Belongs to the sigma-70 factor family. ECF subfamily.</text>
</comment>
<comment type="caution">
    <text evidence="6">The sequence shown here is derived from an EMBL/GenBank/DDBJ whole genome shotgun (WGS) entry which is preliminary data.</text>
</comment>
<dbReference type="Gene3D" id="1.10.1740.10">
    <property type="match status" value="1"/>
</dbReference>